<evidence type="ECO:0000313" key="1">
    <source>
        <dbReference type="EMBL" id="QBR93979.1"/>
    </source>
</evidence>
<name>A0A4P7GPP3_9ACTN</name>
<gene>
    <name evidence="1" type="ORF">EXE57_18100</name>
</gene>
<proteinExistence type="predicted"/>
<dbReference type="AlphaFoldDB" id="A0A4P7GPP3"/>
<sequence length="65" mass="7368">MKLTLLDRWAVSSQQRARRNAMVATTRLTQLRSERREVEEYLAARSAPAVPVVVPPTPPRLAAQR</sequence>
<keyword evidence="2" id="KW-1185">Reference proteome</keyword>
<dbReference type="EMBL" id="CP038267">
    <property type="protein sequence ID" value="QBR93979.1"/>
    <property type="molecule type" value="Genomic_DNA"/>
</dbReference>
<accession>A0A4P7GPP3</accession>
<dbReference type="KEGG" id="noy:EXE57_18100"/>
<evidence type="ECO:0000313" key="2">
    <source>
        <dbReference type="Proteomes" id="UP000294894"/>
    </source>
</evidence>
<dbReference type="OrthoDB" id="3790630at2"/>
<organism evidence="1 2">
    <name type="scientific">Nocardioides euryhalodurans</name>
    <dbReference type="NCBI Taxonomy" id="2518370"/>
    <lineage>
        <taxon>Bacteria</taxon>
        <taxon>Bacillati</taxon>
        <taxon>Actinomycetota</taxon>
        <taxon>Actinomycetes</taxon>
        <taxon>Propionibacteriales</taxon>
        <taxon>Nocardioidaceae</taxon>
        <taxon>Nocardioides</taxon>
    </lineage>
</organism>
<dbReference type="Proteomes" id="UP000294894">
    <property type="component" value="Chromosome"/>
</dbReference>
<dbReference type="RefSeq" id="WP_135079940.1">
    <property type="nucleotide sequence ID" value="NZ_CP038267.1"/>
</dbReference>
<protein>
    <submittedName>
        <fullName evidence="1">Uncharacterized protein</fullName>
    </submittedName>
</protein>
<reference evidence="1 2" key="1">
    <citation type="submission" date="2019-03" db="EMBL/GenBank/DDBJ databases">
        <title>Three New Species of Nocardioides, Nocardioides euryhalodurans sp. nov., Nocardioides seonyuensis sp. nov. and Nocardioides eburneoflavus sp. nov., Iolated from Soil.</title>
        <authorList>
            <person name="Roh S.G."/>
            <person name="Lee C."/>
            <person name="Kim M.-K."/>
            <person name="Kim S.B."/>
        </authorList>
    </citation>
    <scope>NUCLEOTIDE SEQUENCE [LARGE SCALE GENOMIC DNA]</scope>
    <source>
        <strain evidence="1 2">MMS17-SY117</strain>
    </source>
</reference>